<dbReference type="HOGENOM" id="CLU_1055991_0_0_1"/>
<organism evidence="3 4">
    <name type="scientific">Emiliania huxleyi (strain CCMP1516)</name>
    <dbReference type="NCBI Taxonomy" id="280463"/>
    <lineage>
        <taxon>Eukaryota</taxon>
        <taxon>Haptista</taxon>
        <taxon>Haptophyta</taxon>
        <taxon>Prymnesiophyceae</taxon>
        <taxon>Isochrysidales</taxon>
        <taxon>Noelaerhabdaceae</taxon>
        <taxon>Emiliania</taxon>
    </lineage>
</organism>
<dbReference type="Proteomes" id="UP000013827">
    <property type="component" value="Unassembled WGS sequence"/>
</dbReference>
<feature type="chain" id="PRO_5044290994" evidence="2">
    <location>
        <begin position="21"/>
        <end position="264"/>
    </location>
</feature>
<dbReference type="PaxDb" id="2903-EOD08567"/>
<keyword evidence="4" id="KW-1185">Reference proteome</keyword>
<proteinExistence type="predicted"/>
<dbReference type="RefSeq" id="XP_005760996.1">
    <property type="nucleotide sequence ID" value="XM_005760939.1"/>
</dbReference>
<dbReference type="GeneID" id="17254773"/>
<feature type="compositionally biased region" description="Basic residues" evidence="1">
    <location>
        <begin position="129"/>
        <end position="153"/>
    </location>
</feature>
<feature type="signal peptide" evidence="2">
    <location>
        <begin position="1"/>
        <end position="20"/>
    </location>
</feature>
<protein>
    <submittedName>
        <fullName evidence="3">Uncharacterized protein</fullName>
    </submittedName>
</protein>
<feature type="compositionally biased region" description="Low complexity" evidence="1">
    <location>
        <begin position="91"/>
        <end position="122"/>
    </location>
</feature>
<evidence type="ECO:0000256" key="1">
    <source>
        <dbReference type="SAM" id="MobiDB-lite"/>
    </source>
</evidence>
<feature type="compositionally biased region" description="Basic and acidic residues" evidence="1">
    <location>
        <begin position="70"/>
        <end position="90"/>
    </location>
</feature>
<reference evidence="4" key="1">
    <citation type="journal article" date="2013" name="Nature">
        <title>Pan genome of the phytoplankton Emiliania underpins its global distribution.</title>
        <authorList>
            <person name="Read B.A."/>
            <person name="Kegel J."/>
            <person name="Klute M.J."/>
            <person name="Kuo A."/>
            <person name="Lefebvre S.C."/>
            <person name="Maumus F."/>
            <person name="Mayer C."/>
            <person name="Miller J."/>
            <person name="Monier A."/>
            <person name="Salamov A."/>
            <person name="Young J."/>
            <person name="Aguilar M."/>
            <person name="Claverie J.M."/>
            <person name="Frickenhaus S."/>
            <person name="Gonzalez K."/>
            <person name="Herman E.K."/>
            <person name="Lin Y.C."/>
            <person name="Napier J."/>
            <person name="Ogata H."/>
            <person name="Sarno A.F."/>
            <person name="Shmutz J."/>
            <person name="Schroeder D."/>
            <person name="de Vargas C."/>
            <person name="Verret F."/>
            <person name="von Dassow P."/>
            <person name="Valentin K."/>
            <person name="Van de Peer Y."/>
            <person name="Wheeler G."/>
            <person name="Dacks J.B."/>
            <person name="Delwiche C.F."/>
            <person name="Dyhrman S.T."/>
            <person name="Glockner G."/>
            <person name="John U."/>
            <person name="Richards T."/>
            <person name="Worden A.Z."/>
            <person name="Zhang X."/>
            <person name="Grigoriev I.V."/>
            <person name="Allen A.E."/>
            <person name="Bidle K."/>
            <person name="Borodovsky M."/>
            <person name="Bowler C."/>
            <person name="Brownlee C."/>
            <person name="Cock J.M."/>
            <person name="Elias M."/>
            <person name="Gladyshev V.N."/>
            <person name="Groth M."/>
            <person name="Guda C."/>
            <person name="Hadaegh A."/>
            <person name="Iglesias-Rodriguez M.D."/>
            <person name="Jenkins J."/>
            <person name="Jones B.M."/>
            <person name="Lawson T."/>
            <person name="Leese F."/>
            <person name="Lindquist E."/>
            <person name="Lobanov A."/>
            <person name="Lomsadze A."/>
            <person name="Malik S.B."/>
            <person name="Marsh M.E."/>
            <person name="Mackinder L."/>
            <person name="Mock T."/>
            <person name="Mueller-Roeber B."/>
            <person name="Pagarete A."/>
            <person name="Parker M."/>
            <person name="Probert I."/>
            <person name="Quesneville H."/>
            <person name="Raines C."/>
            <person name="Rensing S.A."/>
            <person name="Riano-Pachon D.M."/>
            <person name="Richier S."/>
            <person name="Rokitta S."/>
            <person name="Shiraiwa Y."/>
            <person name="Soanes D.M."/>
            <person name="van der Giezen M."/>
            <person name="Wahlund T.M."/>
            <person name="Williams B."/>
            <person name="Wilson W."/>
            <person name="Wolfe G."/>
            <person name="Wurch L.L."/>
        </authorList>
    </citation>
    <scope>NUCLEOTIDE SEQUENCE</scope>
</reference>
<feature type="compositionally biased region" description="Low complexity" evidence="1">
    <location>
        <begin position="188"/>
        <end position="197"/>
    </location>
</feature>
<feature type="compositionally biased region" description="Basic and acidic residues" evidence="1">
    <location>
        <begin position="202"/>
        <end position="219"/>
    </location>
</feature>
<evidence type="ECO:0000313" key="4">
    <source>
        <dbReference type="Proteomes" id="UP000013827"/>
    </source>
</evidence>
<evidence type="ECO:0000313" key="3">
    <source>
        <dbReference type="EnsemblProtists" id="EOD08567"/>
    </source>
</evidence>
<dbReference type="AlphaFoldDB" id="A0A0D3IBD2"/>
<dbReference type="KEGG" id="ehx:EMIHUDRAFT_453027"/>
<sequence>STPRLARLVVLLLLPPVALPLETAAPLASKGAPPVRPARLLSGDVLHHGARVGAAGDAVGVRLAQGLSARRGEEGRRRVESVGRERDHLPARAGGAARGASAHAGGLPRRPRRGAAQGGCDAAADRSPPHPRRALHREHALARRHRCGRRGRASPRGLARPPRAAPQARRQAALPPARGARARGVRAGGARHAGARATAQEGELRPPDKRRQRGGRERGAPQGGPRRAQGRRGLTRAFSVLAGEKRRVGASPAPVDLLSLGTRQ</sequence>
<reference evidence="3" key="2">
    <citation type="submission" date="2024-10" db="UniProtKB">
        <authorList>
            <consortium name="EnsemblProtists"/>
        </authorList>
    </citation>
    <scope>IDENTIFICATION</scope>
</reference>
<name>A0A0D3IBD2_EMIH1</name>
<feature type="compositionally biased region" description="Low complexity" evidence="1">
    <location>
        <begin position="154"/>
        <end position="179"/>
    </location>
</feature>
<keyword evidence="2" id="KW-0732">Signal</keyword>
<accession>A0A0D3IBD2</accession>
<dbReference type="EnsemblProtists" id="EOD08567">
    <property type="protein sequence ID" value="EOD08567"/>
    <property type="gene ID" value="EMIHUDRAFT_453027"/>
</dbReference>
<feature type="region of interest" description="Disordered" evidence="1">
    <location>
        <begin position="69"/>
        <end position="264"/>
    </location>
</feature>
<evidence type="ECO:0000256" key="2">
    <source>
        <dbReference type="SAM" id="SignalP"/>
    </source>
</evidence>